<reference evidence="2 3" key="1">
    <citation type="submission" date="2017-07" db="EMBL/GenBank/DDBJ databases">
        <title>Leptospira spp. isolated from tropical soils.</title>
        <authorList>
            <person name="Thibeaux R."/>
            <person name="Iraola G."/>
            <person name="Ferres I."/>
            <person name="Bierque E."/>
            <person name="Girault D."/>
            <person name="Soupe-Gilbert M.-E."/>
            <person name="Picardeau M."/>
            <person name="Goarant C."/>
        </authorList>
    </citation>
    <scope>NUCLEOTIDE SEQUENCE [LARGE SCALE GENOMIC DNA]</scope>
    <source>
        <strain evidence="2 3">JW2-C-B1</strain>
    </source>
</reference>
<dbReference type="EMBL" id="NPDP01000014">
    <property type="protein sequence ID" value="PJZ30078.1"/>
    <property type="molecule type" value="Genomic_DNA"/>
</dbReference>
<keyword evidence="3" id="KW-1185">Reference proteome</keyword>
<keyword evidence="1" id="KW-0812">Transmembrane</keyword>
<gene>
    <name evidence="2" type="ORF">CH378_09600</name>
</gene>
<name>A0ABX4N9T1_9LEPT</name>
<comment type="caution">
    <text evidence="2">The sequence shown here is derived from an EMBL/GenBank/DDBJ whole genome shotgun (WGS) entry which is preliminary data.</text>
</comment>
<keyword evidence="1" id="KW-1133">Transmembrane helix</keyword>
<sequence length="64" mass="7523">MSAFYKDFLRFQSKGIVSGGLLFFSGFFYNRIEKYSKTKIYDNLKDLKIRFQSNAGSHKLLPLF</sequence>
<protein>
    <submittedName>
        <fullName evidence="2">Uncharacterized protein</fullName>
    </submittedName>
</protein>
<keyword evidence="1" id="KW-0472">Membrane</keyword>
<feature type="transmembrane region" description="Helical" evidence="1">
    <location>
        <begin position="12"/>
        <end position="29"/>
    </location>
</feature>
<proteinExistence type="predicted"/>
<accession>A0ABX4N9T1</accession>
<evidence type="ECO:0000313" key="3">
    <source>
        <dbReference type="Proteomes" id="UP000231919"/>
    </source>
</evidence>
<dbReference type="Proteomes" id="UP000231919">
    <property type="component" value="Unassembled WGS sequence"/>
</dbReference>
<organism evidence="2 3">
    <name type="scientific">Leptospira kmetyi</name>
    <dbReference type="NCBI Taxonomy" id="408139"/>
    <lineage>
        <taxon>Bacteria</taxon>
        <taxon>Pseudomonadati</taxon>
        <taxon>Spirochaetota</taxon>
        <taxon>Spirochaetia</taxon>
        <taxon>Leptospirales</taxon>
        <taxon>Leptospiraceae</taxon>
        <taxon>Leptospira</taxon>
    </lineage>
</organism>
<evidence type="ECO:0000256" key="1">
    <source>
        <dbReference type="SAM" id="Phobius"/>
    </source>
</evidence>
<evidence type="ECO:0000313" key="2">
    <source>
        <dbReference type="EMBL" id="PJZ30078.1"/>
    </source>
</evidence>